<protein>
    <submittedName>
        <fullName evidence="1">Uncharacterized protein</fullName>
    </submittedName>
</protein>
<organism evidence="1 2">
    <name type="scientific">Araneus ventricosus</name>
    <name type="common">Orbweaver spider</name>
    <name type="synonym">Epeira ventricosa</name>
    <dbReference type="NCBI Taxonomy" id="182803"/>
    <lineage>
        <taxon>Eukaryota</taxon>
        <taxon>Metazoa</taxon>
        <taxon>Ecdysozoa</taxon>
        <taxon>Arthropoda</taxon>
        <taxon>Chelicerata</taxon>
        <taxon>Arachnida</taxon>
        <taxon>Araneae</taxon>
        <taxon>Araneomorphae</taxon>
        <taxon>Entelegynae</taxon>
        <taxon>Araneoidea</taxon>
        <taxon>Araneidae</taxon>
        <taxon>Araneus</taxon>
    </lineage>
</organism>
<dbReference type="EMBL" id="BGPR01014581">
    <property type="protein sequence ID" value="GBN65841.1"/>
    <property type="molecule type" value="Genomic_DNA"/>
</dbReference>
<keyword evidence="2" id="KW-1185">Reference proteome</keyword>
<evidence type="ECO:0000313" key="1">
    <source>
        <dbReference type="EMBL" id="GBN65841.1"/>
    </source>
</evidence>
<sequence>MMRLRERPPEEAAPSNPFRKLLMRKCYGPPGVGGRLIQSQIAKKVAISLSIGCAIRFGNHSRRIDVGKLFMNHLSHREQPRPV</sequence>
<comment type="caution">
    <text evidence="1">The sequence shown here is derived from an EMBL/GenBank/DDBJ whole genome shotgun (WGS) entry which is preliminary data.</text>
</comment>
<dbReference type="AlphaFoldDB" id="A0A4Y2QR96"/>
<proteinExistence type="predicted"/>
<reference evidence="1 2" key="1">
    <citation type="journal article" date="2019" name="Sci. Rep.">
        <title>Orb-weaving spider Araneus ventricosus genome elucidates the spidroin gene catalogue.</title>
        <authorList>
            <person name="Kono N."/>
            <person name="Nakamura H."/>
            <person name="Ohtoshi R."/>
            <person name="Moran D.A.P."/>
            <person name="Shinohara A."/>
            <person name="Yoshida Y."/>
            <person name="Fujiwara M."/>
            <person name="Mori M."/>
            <person name="Tomita M."/>
            <person name="Arakawa K."/>
        </authorList>
    </citation>
    <scope>NUCLEOTIDE SEQUENCE [LARGE SCALE GENOMIC DNA]</scope>
</reference>
<dbReference type="Proteomes" id="UP000499080">
    <property type="component" value="Unassembled WGS sequence"/>
</dbReference>
<evidence type="ECO:0000313" key="2">
    <source>
        <dbReference type="Proteomes" id="UP000499080"/>
    </source>
</evidence>
<name>A0A4Y2QR96_ARAVE</name>
<accession>A0A4Y2QR96</accession>
<gene>
    <name evidence="1" type="ORF">AVEN_82878_1</name>
</gene>